<comment type="caution">
    <text evidence="1">The sequence shown here is derived from an EMBL/GenBank/DDBJ whole genome shotgun (WGS) entry which is preliminary data.</text>
</comment>
<proteinExistence type="predicted"/>
<gene>
    <name evidence="1" type="ORF">KHA93_14930</name>
</gene>
<organism evidence="1 2">
    <name type="scientific">Lederbergia citrisecunda</name>
    <dbReference type="NCBI Taxonomy" id="2833583"/>
    <lineage>
        <taxon>Bacteria</taxon>
        <taxon>Bacillati</taxon>
        <taxon>Bacillota</taxon>
        <taxon>Bacilli</taxon>
        <taxon>Bacillales</taxon>
        <taxon>Bacillaceae</taxon>
        <taxon>Lederbergia</taxon>
    </lineage>
</organism>
<evidence type="ECO:0000313" key="2">
    <source>
        <dbReference type="Proteomes" id="UP000682713"/>
    </source>
</evidence>
<dbReference type="AlphaFoldDB" id="A0A942YLZ6"/>
<name>A0A942YLZ6_9BACI</name>
<protein>
    <submittedName>
        <fullName evidence="1">Uncharacterized protein</fullName>
    </submittedName>
</protein>
<dbReference type="Proteomes" id="UP000682713">
    <property type="component" value="Unassembled WGS sequence"/>
</dbReference>
<accession>A0A942YLZ6</accession>
<dbReference type="RefSeq" id="WP_213111457.1">
    <property type="nucleotide sequence ID" value="NZ_JAGYPJ010000001.1"/>
</dbReference>
<dbReference type="EMBL" id="JAGYPJ010000001">
    <property type="protein sequence ID" value="MBS4200929.1"/>
    <property type="molecule type" value="Genomic_DNA"/>
</dbReference>
<keyword evidence="2" id="KW-1185">Reference proteome</keyword>
<reference evidence="1 2" key="1">
    <citation type="submission" date="2021-05" db="EMBL/GenBank/DDBJ databases">
        <title>Novel Bacillus species.</title>
        <authorList>
            <person name="Liu G."/>
        </authorList>
    </citation>
    <scope>NUCLEOTIDE SEQUENCE [LARGE SCALE GENOMIC DNA]</scope>
    <source>
        <strain evidence="1 2">FJAT-49732</strain>
    </source>
</reference>
<sequence length="156" mass="18110">MLTFEEKQAIIESFPHLSKKEVSMKRLNYHFADSLYDKTVVVYHLHPNGNGFVYVGDLPQYQADHKGLVNIREATEEELRKMIKDSIQYLSEEIVDSSEVINLQEYNWSNEEGQTLVLIHEDMLWNIYAGLNLVDSFGSKSDAENYLEEEGFKQIS</sequence>
<evidence type="ECO:0000313" key="1">
    <source>
        <dbReference type="EMBL" id="MBS4200929.1"/>
    </source>
</evidence>